<sequence>MTYAQMRNYASSLNVTVFSDPLPGSLKGLYDEEIQTIIIDRRLTYRQKRCTLVHELFHWSYGDDACETIGQSRAETRTRRHTALTLIDTIEYQAAEAMYDADPYQIANELDVTLQVIDDYRAILDEQRRLVTFRHDWGDDVLVSA</sequence>
<evidence type="ECO:0000313" key="2">
    <source>
        <dbReference type="EMBL" id="RBP98488.1"/>
    </source>
</evidence>
<dbReference type="AlphaFoldDB" id="A0A366KBD3"/>
<dbReference type="Gene3D" id="1.10.10.2910">
    <property type="match status" value="1"/>
</dbReference>
<gene>
    <name evidence="2" type="ORF">CRD60_01070</name>
</gene>
<proteinExistence type="predicted"/>
<evidence type="ECO:0000313" key="3">
    <source>
        <dbReference type="Proteomes" id="UP000252530"/>
    </source>
</evidence>
<accession>A0A366KBD3</accession>
<organism evidence="2 3">
    <name type="scientific">Bifidobacterium aemilianum</name>
    <dbReference type="NCBI Taxonomy" id="2493120"/>
    <lineage>
        <taxon>Bacteria</taxon>
        <taxon>Bacillati</taxon>
        <taxon>Actinomycetota</taxon>
        <taxon>Actinomycetes</taxon>
        <taxon>Bifidobacteriales</taxon>
        <taxon>Bifidobacteriaceae</taxon>
        <taxon>Bifidobacterium</taxon>
    </lineage>
</organism>
<dbReference type="OrthoDB" id="4727201at2"/>
<reference evidence="2 3" key="1">
    <citation type="submission" date="2017-10" db="EMBL/GenBank/DDBJ databases">
        <title>Bifidobacterium xylocopum sp. nov. and Bifidobacterium aemilianum sp. nov., from the carpenter bee (Xylocopa violacea) digestive tract.</title>
        <authorList>
            <person name="Alberoni D."/>
            <person name="Baffoni L."/>
            <person name="Di Gioia D."/>
            <person name="Gaggia F."/>
            <person name="Biavati B."/>
        </authorList>
    </citation>
    <scope>NUCLEOTIDE SEQUENCE [LARGE SCALE GENOMIC DNA]</scope>
    <source>
        <strain evidence="2 3">XV10</strain>
    </source>
</reference>
<comment type="caution">
    <text evidence="2">The sequence shown here is derived from an EMBL/GenBank/DDBJ whole genome shotgun (WGS) entry which is preliminary data.</text>
</comment>
<keyword evidence="3" id="KW-1185">Reference proteome</keyword>
<dbReference type="RefSeq" id="WP_113859462.1">
    <property type="nucleotide sequence ID" value="NZ_PDCG01000001.1"/>
</dbReference>
<dbReference type="Proteomes" id="UP000252530">
    <property type="component" value="Unassembled WGS sequence"/>
</dbReference>
<evidence type="ECO:0000259" key="1">
    <source>
        <dbReference type="Pfam" id="PF06114"/>
    </source>
</evidence>
<name>A0A366KBD3_9BIFI</name>
<protein>
    <submittedName>
        <fullName evidence="2">ImmA/IrrE family metallo-endopeptidase</fullName>
    </submittedName>
</protein>
<dbReference type="InterPro" id="IPR010359">
    <property type="entry name" value="IrrE_HExxH"/>
</dbReference>
<feature type="domain" description="IrrE N-terminal-like" evidence="1">
    <location>
        <begin position="12"/>
        <end position="118"/>
    </location>
</feature>
<dbReference type="EMBL" id="PDCG01000001">
    <property type="protein sequence ID" value="RBP98488.1"/>
    <property type="molecule type" value="Genomic_DNA"/>
</dbReference>
<dbReference type="Pfam" id="PF06114">
    <property type="entry name" value="Peptidase_M78"/>
    <property type="match status" value="1"/>
</dbReference>